<protein>
    <submittedName>
        <fullName evidence="4">GNAT family N-acetyltransferase</fullName>
    </submittedName>
</protein>
<evidence type="ECO:0000259" key="3">
    <source>
        <dbReference type="PROSITE" id="PS51186"/>
    </source>
</evidence>
<sequence length="295" mass="35778">MKKFNEMTEEEMFERMLEIFEASVRATHDFYTEEDIERHLSMVRNSLSCPCHYFCIDKENGNIVGFVSLIGRYIDMLYVHPDYFSMGYGRELLDIALNEFRADTLCVLEQNTRALEMYKRRGFVVERRMEAGEEDEPCPVLYMRMENPALKMVEIDPSRDQYDEFLRCGNYSLEKRWYYLQDCEMFGLELDGVPIGVVVVNQECRIMNFAILEEYRKKCFDVWVITFLLERYCKRFHWLRIAVSGEQVPYFKCLGFRREKTVKDYYRHLYLRSRRIHRKRYDPWDLVFMRLKIGK</sequence>
<keyword evidence="2" id="KW-0012">Acyltransferase</keyword>
<dbReference type="RefSeq" id="WP_186975587.1">
    <property type="nucleotide sequence ID" value="NZ_JACOOH010000003.1"/>
</dbReference>
<dbReference type="PANTHER" id="PTHR43800:SF1">
    <property type="entry name" value="PEPTIDYL-LYSINE N-ACETYLTRANSFERASE YJAB"/>
    <property type="match status" value="1"/>
</dbReference>
<dbReference type="CDD" id="cd04301">
    <property type="entry name" value="NAT_SF"/>
    <property type="match status" value="1"/>
</dbReference>
<dbReference type="InterPro" id="IPR016181">
    <property type="entry name" value="Acyl_CoA_acyltransferase"/>
</dbReference>
<dbReference type="SUPFAM" id="SSF55729">
    <property type="entry name" value="Acyl-CoA N-acyltransferases (Nat)"/>
    <property type="match status" value="2"/>
</dbReference>
<dbReference type="Proteomes" id="UP000646484">
    <property type="component" value="Unassembled WGS sequence"/>
</dbReference>
<feature type="domain" description="N-acetyltransferase" evidence="3">
    <location>
        <begin position="2"/>
        <end position="148"/>
    </location>
</feature>
<keyword evidence="1" id="KW-0808">Transferase</keyword>
<proteinExistence type="predicted"/>
<dbReference type="InterPro" id="IPR000182">
    <property type="entry name" value="GNAT_dom"/>
</dbReference>
<name>A0ABR7CZ34_9BACT</name>
<organism evidence="4 5">
    <name type="scientific">Butyricimonas hominis</name>
    <dbReference type="NCBI Taxonomy" id="2763032"/>
    <lineage>
        <taxon>Bacteria</taxon>
        <taxon>Pseudomonadati</taxon>
        <taxon>Bacteroidota</taxon>
        <taxon>Bacteroidia</taxon>
        <taxon>Bacteroidales</taxon>
        <taxon>Odoribacteraceae</taxon>
        <taxon>Butyricimonas</taxon>
    </lineage>
</organism>
<feature type="domain" description="N-acetyltransferase" evidence="3">
    <location>
        <begin position="145"/>
        <end position="276"/>
    </location>
</feature>
<dbReference type="PROSITE" id="PS51186">
    <property type="entry name" value="GNAT"/>
    <property type="match status" value="2"/>
</dbReference>
<gene>
    <name evidence="4" type="ORF">H8S64_07465</name>
</gene>
<evidence type="ECO:0000313" key="5">
    <source>
        <dbReference type="Proteomes" id="UP000646484"/>
    </source>
</evidence>
<dbReference type="Gene3D" id="3.40.630.30">
    <property type="match status" value="2"/>
</dbReference>
<evidence type="ECO:0000256" key="1">
    <source>
        <dbReference type="ARBA" id="ARBA00022679"/>
    </source>
</evidence>
<keyword evidence="5" id="KW-1185">Reference proteome</keyword>
<dbReference type="PANTHER" id="PTHR43800">
    <property type="entry name" value="PEPTIDYL-LYSINE N-ACETYLTRANSFERASE YJAB"/>
    <property type="match status" value="1"/>
</dbReference>
<dbReference type="Pfam" id="PF00583">
    <property type="entry name" value="Acetyltransf_1"/>
    <property type="match status" value="1"/>
</dbReference>
<evidence type="ECO:0000313" key="4">
    <source>
        <dbReference type="EMBL" id="MBC5620931.1"/>
    </source>
</evidence>
<dbReference type="EMBL" id="JACOOH010000003">
    <property type="protein sequence ID" value="MBC5620931.1"/>
    <property type="molecule type" value="Genomic_DNA"/>
</dbReference>
<comment type="caution">
    <text evidence="4">The sequence shown here is derived from an EMBL/GenBank/DDBJ whole genome shotgun (WGS) entry which is preliminary data.</text>
</comment>
<accession>A0ABR7CZ34</accession>
<evidence type="ECO:0000256" key="2">
    <source>
        <dbReference type="ARBA" id="ARBA00023315"/>
    </source>
</evidence>
<reference evidence="4 5" key="1">
    <citation type="submission" date="2020-08" db="EMBL/GenBank/DDBJ databases">
        <title>Genome public.</title>
        <authorList>
            <person name="Liu C."/>
            <person name="Sun Q."/>
        </authorList>
    </citation>
    <scope>NUCLEOTIDE SEQUENCE [LARGE SCALE GENOMIC DNA]</scope>
    <source>
        <strain evidence="4 5">NSJ-56</strain>
    </source>
</reference>